<dbReference type="EMBL" id="GFPF01005112">
    <property type="protein sequence ID" value="MAA16258.1"/>
    <property type="molecule type" value="Transcribed_RNA"/>
</dbReference>
<dbReference type="Pfam" id="PF13653">
    <property type="entry name" value="GDPD_2"/>
    <property type="match status" value="1"/>
</dbReference>
<name>A0A224YEW6_9ACAR</name>
<sequence>MQRTFSPILQVREVMKFRSLFTASILFTSLLGAASKIRPRQRPFFVIGHMANTIPEVDQFLGEGANSVEVDIEFAKNGTVLGTHHELFPCECFRVCGKRTNIKKFLTHIHDITAHPSSRYAGKMVLLFLDLKTSKVPAEYKLTAGRTLAESLVKYLWNGVPEHRTMNVLLSIGYTNDQNVLKGAIKYLSQEKYAHLQRRIGFDVGMNAPLHDIRRMYEKMGITHHRWQGDGLMNCFRLLIPHNRLKKAIKERDRPGGYINKVYYWTVDLPESIAEAVRLGIDGIITNRPQNAFDVVTREFSGELKIATVNDNPWEKFQRPQNAKGADYYPNKRGDESRKSN</sequence>
<evidence type="ECO:0000313" key="7">
    <source>
        <dbReference type="EMBL" id="MAA16258.1"/>
    </source>
</evidence>
<dbReference type="SUPFAM" id="SSF51695">
    <property type="entry name" value="PLC-like phosphodiesterases"/>
    <property type="match status" value="1"/>
</dbReference>
<evidence type="ECO:0000256" key="2">
    <source>
        <dbReference type="ARBA" id="ARBA00022723"/>
    </source>
</evidence>
<keyword evidence="2" id="KW-0479">Metal-binding</keyword>
<dbReference type="AlphaFoldDB" id="A0A224YEW6"/>
<keyword evidence="4" id="KW-1015">Disulfide bond</keyword>
<comment type="catalytic activity">
    <reaction evidence="1">
        <text>an N-(acyl)-sphingosylphosphoethanolamine = an N-(acyl)-sphingosyl-1,3-cyclic phosphate + ethanolamine</text>
        <dbReference type="Rhea" id="RHEA:60648"/>
        <dbReference type="ChEBI" id="CHEBI:57603"/>
        <dbReference type="ChEBI" id="CHEBI:143891"/>
        <dbReference type="ChEBI" id="CHEBI:143892"/>
    </reaction>
</comment>
<proteinExistence type="predicted"/>
<organism evidence="7">
    <name type="scientific">Rhipicephalus zambeziensis</name>
    <dbReference type="NCBI Taxonomy" id="60191"/>
    <lineage>
        <taxon>Eukaryota</taxon>
        <taxon>Metazoa</taxon>
        <taxon>Ecdysozoa</taxon>
        <taxon>Arthropoda</taxon>
        <taxon>Chelicerata</taxon>
        <taxon>Arachnida</taxon>
        <taxon>Acari</taxon>
        <taxon>Parasitiformes</taxon>
        <taxon>Ixodida</taxon>
        <taxon>Ixodoidea</taxon>
        <taxon>Ixodidae</taxon>
        <taxon>Rhipicephalinae</taxon>
        <taxon>Rhipicephalus</taxon>
        <taxon>Rhipicephalus</taxon>
    </lineage>
</organism>
<accession>A0A224YEW6</accession>
<feature type="compositionally biased region" description="Basic and acidic residues" evidence="6">
    <location>
        <begin position="330"/>
        <end position="341"/>
    </location>
</feature>
<evidence type="ECO:0000256" key="6">
    <source>
        <dbReference type="SAM" id="MobiDB-lite"/>
    </source>
</evidence>
<evidence type="ECO:0000256" key="5">
    <source>
        <dbReference type="ARBA" id="ARBA00023239"/>
    </source>
</evidence>
<reference evidence="7" key="1">
    <citation type="journal article" date="2017" name="Parasit. Vectors">
        <title>Sialotranscriptomics of Rhipicephalus zambeziensis reveals intricate expression profiles of secretory proteins and suggests tight temporal transcriptional regulation during blood-feeding.</title>
        <authorList>
            <person name="de Castro M.H."/>
            <person name="de Klerk D."/>
            <person name="Pienaar R."/>
            <person name="Rees D.J.G."/>
            <person name="Mans B.J."/>
        </authorList>
    </citation>
    <scope>NUCLEOTIDE SEQUENCE</scope>
    <source>
        <tissue evidence="7">Salivary glands</tissue>
    </source>
</reference>
<dbReference type="Gene3D" id="3.20.20.190">
    <property type="entry name" value="Phosphatidylinositol (PI) phosphodiesterase"/>
    <property type="match status" value="1"/>
</dbReference>
<evidence type="ECO:0000256" key="3">
    <source>
        <dbReference type="ARBA" id="ARBA00022842"/>
    </source>
</evidence>
<keyword evidence="3" id="KW-0460">Magnesium</keyword>
<dbReference type="GO" id="GO:0008081">
    <property type="term" value="F:phosphoric diester hydrolase activity"/>
    <property type="evidence" value="ECO:0007669"/>
    <property type="project" value="InterPro"/>
</dbReference>
<protein>
    <submittedName>
        <fullName evidence="7">Sphingomyelinase</fullName>
    </submittedName>
</protein>
<keyword evidence="5" id="KW-0456">Lyase</keyword>
<evidence type="ECO:0000256" key="4">
    <source>
        <dbReference type="ARBA" id="ARBA00023157"/>
    </source>
</evidence>
<dbReference type="GO" id="GO:0046872">
    <property type="term" value="F:metal ion binding"/>
    <property type="evidence" value="ECO:0007669"/>
    <property type="project" value="UniProtKB-KW"/>
</dbReference>
<evidence type="ECO:0000256" key="1">
    <source>
        <dbReference type="ARBA" id="ARBA00000110"/>
    </source>
</evidence>
<feature type="region of interest" description="Disordered" evidence="6">
    <location>
        <begin position="316"/>
        <end position="341"/>
    </location>
</feature>
<dbReference type="InterPro" id="IPR017946">
    <property type="entry name" value="PLC-like_Pdiesterase_TIM-brl"/>
</dbReference>
<dbReference type="GO" id="GO:0016829">
    <property type="term" value="F:lyase activity"/>
    <property type="evidence" value="ECO:0007669"/>
    <property type="project" value="UniProtKB-KW"/>
</dbReference>
<dbReference type="GO" id="GO:0006629">
    <property type="term" value="P:lipid metabolic process"/>
    <property type="evidence" value="ECO:0007669"/>
    <property type="project" value="InterPro"/>
</dbReference>